<dbReference type="EMBL" id="SKBM01000026">
    <property type="protein sequence ID" value="TCZ55574.1"/>
    <property type="molecule type" value="Genomic_DNA"/>
</dbReference>
<proteinExistence type="predicted"/>
<name>A0A4R4D783_9PROT</name>
<dbReference type="AlphaFoldDB" id="A0A4R4D783"/>
<evidence type="ECO:0000313" key="3">
    <source>
        <dbReference type="Proteomes" id="UP000295023"/>
    </source>
</evidence>
<evidence type="ECO:0000256" key="1">
    <source>
        <dbReference type="SAM" id="MobiDB-lite"/>
    </source>
</evidence>
<reference evidence="2 3" key="1">
    <citation type="submission" date="2019-03" db="EMBL/GenBank/DDBJ databases">
        <title>Paracraurococcus aquatilis NE82 genome sequence.</title>
        <authorList>
            <person name="Zhao Y."/>
            <person name="Du Z."/>
        </authorList>
    </citation>
    <scope>NUCLEOTIDE SEQUENCE [LARGE SCALE GENOMIC DNA]</scope>
    <source>
        <strain evidence="2 3">NE82</strain>
    </source>
</reference>
<accession>A0A4R4D783</accession>
<dbReference type="InterPro" id="IPR021074">
    <property type="entry name" value="Formate_DH_dsu"/>
</dbReference>
<evidence type="ECO:0000313" key="2">
    <source>
        <dbReference type="EMBL" id="TCZ55574.1"/>
    </source>
</evidence>
<dbReference type="OrthoDB" id="7409377at2"/>
<feature type="region of interest" description="Disordered" evidence="1">
    <location>
        <begin position="73"/>
        <end position="94"/>
    </location>
</feature>
<comment type="caution">
    <text evidence="2">The sequence shown here is derived from an EMBL/GenBank/DDBJ whole genome shotgun (WGS) entry which is preliminary data.</text>
</comment>
<protein>
    <submittedName>
        <fullName evidence="2">Peptidase</fullName>
    </submittedName>
</protein>
<gene>
    <name evidence="2" type="ORF">EXY23_21225</name>
</gene>
<organism evidence="2 3">
    <name type="scientific">Roseicella aquatilis</name>
    <dbReference type="NCBI Taxonomy" id="2527868"/>
    <lineage>
        <taxon>Bacteria</taxon>
        <taxon>Pseudomonadati</taxon>
        <taxon>Pseudomonadota</taxon>
        <taxon>Alphaproteobacteria</taxon>
        <taxon>Acetobacterales</taxon>
        <taxon>Roseomonadaceae</taxon>
        <taxon>Roseicella</taxon>
    </lineage>
</organism>
<dbReference type="Pfam" id="PF11390">
    <property type="entry name" value="FdsD"/>
    <property type="match status" value="1"/>
</dbReference>
<dbReference type="RefSeq" id="WP_132294360.1">
    <property type="nucleotide sequence ID" value="NZ_SKBM01000026.1"/>
</dbReference>
<dbReference type="Proteomes" id="UP000295023">
    <property type="component" value="Unassembled WGS sequence"/>
</dbReference>
<sequence length="94" mass="9709">MSEGTEKLARMANQIAAFFRPYPEAEAVAGTREHLIAFWTPRMRGDLLAHWRAGAAGLDPVVVAALQGLPGGDSPIGKATAGPEKAGPLASDAG</sequence>
<keyword evidence="3" id="KW-1185">Reference proteome</keyword>